<feature type="non-terminal residue" evidence="2">
    <location>
        <position position="1"/>
    </location>
</feature>
<evidence type="ECO:0000313" key="2">
    <source>
        <dbReference type="EMBL" id="EJK64781.1"/>
    </source>
</evidence>
<organism evidence="2 3">
    <name type="scientific">Thalassiosira oceanica</name>
    <name type="common">Marine diatom</name>
    <dbReference type="NCBI Taxonomy" id="159749"/>
    <lineage>
        <taxon>Eukaryota</taxon>
        <taxon>Sar</taxon>
        <taxon>Stramenopiles</taxon>
        <taxon>Ochrophyta</taxon>
        <taxon>Bacillariophyta</taxon>
        <taxon>Coscinodiscophyceae</taxon>
        <taxon>Thalassiosirophycidae</taxon>
        <taxon>Thalassiosirales</taxon>
        <taxon>Thalassiosiraceae</taxon>
        <taxon>Thalassiosira</taxon>
    </lineage>
</organism>
<name>K0SUT8_THAOC</name>
<evidence type="ECO:0000256" key="1">
    <source>
        <dbReference type="SAM" id="MobiDB-lite"/>
    </source>
</evidence>
<feature type="compositionally biased region" description="Basic and acidic residues" evidence="1">
    <location>
        <begin position="85"/>
        <end position="95"/>
    </location>
</feature>
<dbReference type="EMBL" id="AGNL01016878">
    <property type="protein sequence ID" value="EJK64781.1"/>
    <property type="molecule type" value="Genomic_DNA"/>
</dbReference>
<evidence type="ECO:0000313" key="3">
    <source>
        <dbReference type="Proteomes" id="UP000266841"/>
    </source>
</evidence>
<feature type="region of interest" description="Disordered" evidence="1">
    <location>
        <begin position="62"/>
        <end position="97"/>
    </location>
</feature>
<feature type="region of interest" description="Disordered" evidence="1">
    <location>
        <begin position="1"/>
        <end position="22"/>
    </location>
</feature>
<evidence type="ECO:0008006" key="4">
    <source>
        <dbReference type="Google" id="ProtNLM"/>
    </source>
</evidence>
<sequence length="301" mass="31967">KCSKRPRANLSTKSAKRREEGRPSTILASYLVHSPGAARGLALCLCVWAGGRGCDAMVAEPRPATARPPARRAALTHPPKHPRRKEAEEQRRADGGGDTLAAQIEIEGTEAYTIDAQLQPSQCIASPCLYSGECRDRSGLCGDTVAHCNAESQWVPACGGGGNLKKPQAAQQVNTPIASPTQSSAGTPQQAASSFEPTTLWQGWLGREKGSGGNKNEGVAGLTTGNESDERFEKPNYNTTGLNGWDAGQWDGSARGSGEEEKGWLDKINPFGNDEDEDSSSRCNSLGVIMWIAIAMAISLF</sequence>
<keyword evidence="3" id="KW-1185">Reference proteome</keyword>
<gene>
    <name evidence="2" type="ORF">THAOC_14451</name>
</gene>
<proteinExistence type="predicted"/>
<comment type="caution">
    <text evidence="2">The sequence shown here is derived from an EMBL/GenBank/DDBJ whole genome shotgun (WGS) entry which is preliminary data.</text>
</comment>
<feature type="region of interest" description="Disordered" evidence="1">
    <location>
        <begin position="165"/>
        <end position="248"/>
    </location>
</feature>
<protein>
    <recommendedName>
        <fullName evidence="4">Chitin-binding type-1 domain-containing protein</fullName>
    </recommendedName>
</protein>
<dbReference type="eggNOG" id="ENOG502TAXI">
    <property type="taxonomic scope" value="Eukaryota"/>
</dbReference>
<feature type="compositionally biased region" description="Polar residues" evidence="1">
    <location>
        <begin position="169"/>
        <end position="201"/>
    </location>
</feature>
<reference evidence="2 3" key="1">
    <citation type="journal article" date="2012" name="Genome Biol.">
        <title>Genome and low-iron response of an oceanic diatom adapted to chronic iron limitation.</title>
        <authorList>
            <person name="Lommer M."/>
            <person name="Specht M."/>
            <person name="Roy A.S."/>
            <person name="Kraemer L."/>
            <person name="Andreson R."/>
            <person name="Gutowska M.A."/>
            <person name="Wolf J."/>
            <person name="Bergner S.V."/>
            <person name="Schilhabel M.B."/>
            <person name="Klostermeier U.C."/>
            <person name="Beiko R.G."/>
            <person name="Rosenstiel P."/>
            <person name="Hippler M."/>
            <person name="Laroche J."/>
        </authorList>
    </citation>
    <scope>NUCLEOTIDE SEQUENCE [LARGE SCALE GENOMIC DNA]</scope>
    <source>
        <strain evidence="2 3">CCMP1005</strain>
    </source>
</reference>
<accession>K0SUT8</accession>
<dbReference type="Proteomes" id="UP000266841">
    <property type="component" value="Unassembled WGS sequence"/>
</dbReference>
<dbReference type="AlphaFoldDB" id="K0SUT8"/>
<feature type="compositionally biased region" description="Low complexity" evidence="1">
    <location>
        <begin position="62"/>
        <end position="77"/>
    </location>
</feature>